<dbReference type="SUPFAM" id="SSF103473">
    <property type="entry name" value="MFS general substrate transporter"/>
    <property type="match status" value="1"/>
</dbReference>
<dbReference type="InterPro" id="IPR036259">
    <property type="entry name" value="MFS_trans_sf"/>
</dbReference>
<dbReference type="Gene3D" id="1.20.1250.20">
    <property type="entry name" value="MFS general substrate transporter like domains"/>
    <property type="match status" value="1"/>
</dbReference>
<feature type="transmembrane region" description="Helical" evidence="4">
    <location>
        <begin position="212"/>
        <end position="235"/>
    </location>
</feature>
<feature type="transmembrane region" description="Helical" evidence="4">
    <location>
        <begin position="48"/>
        <end position="72"/>
    </location>
</feature>
<comment type="caution">
    <text evidence="5">The sequence shown here is derived from an EMBL/GenBank/DDBJ whole genome shotgun (WGS) entry which is preliminary data.</text>
</comment>
<keyword evidence="2 4" id="KW-1133">Transmembrane helix</keyword>
<feature type="transmembrane region" description="Helical" evidence="4">
    <location>
        <begin position="103"/>
        <end position="125"/>
    </location>
</feature>
<evidence type="ECO:0000256" key="1">
    <source>
        <dbReference type="ARBA" id="ARBA00022692"/>
    </source>
</evidence>
<dbReference type="PANTHER" id="PTHR23523">
    <property type="match status" value="1"/>
</dbReference>
<dbReference type="RefSeq" id="WP_075626071.1">
    <property type="nucleotide sequence ID" value="NZ_FOAM01000005.1"/>
</dbReference>
<gene>
    <name evidence="5" type="ORF">BJF93_07885</name>
</gene>
<dbReference type="EMBL" id="MKIP01000029">
    <property type="protein sequence ID" value="OLP62054.1"/>
    <property type="molecule type" value="Genomic_DNA"/>
</dbReference>
<evidence type="ECO:0000256" key="4">
    <source>
        <dbReference type="SAM" id="Phobius"/>
    </source>
</evidence>
<feature type="transmembrane region" description="Helical" evidence="4">
    <location>
        <begin position="367"/>
        <end position="386"/>
    </location>
</feature>
<evidence type="ECO:0000256" key="2">
    <source>
        <dbReference type="ARBA" id="ARBA00022989"/>
    </source>
</evidence>
<dbReference type="Pfam" id="PF07690">
    <property type="entry name" value="MFS_1"/>
    <property type="match status" value="1"/>
</dbReference>
<name>A0A1Q9B212_9HYPH</name>
<dbReference type="PANTHER" id="PTHR23523:SF2">
    <property type="entry name" value="2-NITROIMIDAZOLE TRANSPORTER"/>
    <property type="match status" value="1"/>
</dbReference>
<dbReference type="AlphaFoldDB" id="A0A1Q9B212"/>
<dbReference type="GO" id="GO:0022857">
    <property type="term" value="F:transmembrane transporter activity"/>
    <property type="evidence" value="ECO:0007669"/>
    <property type="project" value="InterPro"/>
</dbReference>
<evidence type="ECO:0000313" key="5">
    <source>
        <dbReference type="EMBL" id="OLP62054.1"/>
    </source>
</evidence>
<feature type="transmembrane region" description="Helical" evidence="4">
    <location>
        <begin position="79"/>
        <end position="97"/>
    </location>
</feature>
<keyword evidence="6" id="KW-1185">Reference proteome</keyword>
<feature type="transmembrane region" description="Helical" evidence="4">
    <location>
        <begin position="16"/>
        <end position="36"/>
    </location>
</feature>
<dbReference type="InterPro" id="IPR052524">
    <property type="entry name" value="MFS_Cyanate_Porter"/>
</dbReference>
<organism evidence="5 6">
    <name type="scientific">Xaviernesmea oryzae</name>
    <dbReference type="NCBI Taxonomy" id="464029"/>
    <lineage>
        <taxon>Bacteria</taxon>
        <taxon>Pseudomonadati</taxon>
        <taxon>Pseudomonadota</taxon>
        <taxon>Alphaproteobacteria</taxon>
        <taxon>Hyphomicrobiales</taxon>
        <taxon>Rhizobiaceae</taxon>
        <taxon>Rhizobium/Agrobacterium group</taxon>
        <taxon>Xaviernesmea</taxon>
    </lineage>
</organism>
<reference evidence="5 6" key="1">
    <citation type="submission" date="2016-09" db="EMBL/GenBank/DDBJ databases">
        <title>Rhizobium sp. nov., a novel species isolated from the rice rhizosphere.</title>
        <authorList>
            <person name="Zhao J."/>
            <person name="Zhang X."/>
        </authorList>
    </citation>
    <scope>NUCLEOTIDE SEQUENCE [LARGE SCALE GENOMIC DNA]</scope>
    <source>
        <strain evidence="5 6">1.7048</strain>
    </source>
</reference>
<proteinExistence type="predicted"/>
<evidence type="ECO:0000313" key="6">
    <source>
        <dbReference type="Proteomes" id="UP000186364"/>
    </source>
</evidence>
<feature type="transmembrane region" description="Helical" evidence="4">
    <location>
        <begin position="167"/>
        <end position="191"/>
    </location>
</feature>
<keyword evidence="3 4" id="KW-0472">Membrane</keyword>
<feature type="transmembrane region" description="Helical" evidence="4">
    <location>
        <begin position="305"/>
        <end position="326"/>
    </location>
</feature>
<keyword evidence="1 4" id="KW-0812">Transmembrane</keyword>
<feature type="transmembrane region" description="Helical" evidence="4">
    <location>
        <begin position="279"/>
        <end position="299"/>
    </location>
</feature>
<feature type="transmembrane region" description="Helical" evidence="4">
    <location>
        <begin position="137"/>
        <end position="161"/>
    </location>
</feature>
<feature type="transmembrane region" description="Helical" evidence="4">
    <location>
        <begin position="338"/>
        <end position="361"/>
    </location>
</feature>
<feature type="transmembrane region" description="Helical" evidence="4">
    <location>
        <begin position="247"/>
        <end position="267"/>
    </location>
</feature>
<dbReference type="InterPro" id="IPR011701">
    <property type="entry name" value="MFS"/>
</dbReference>
<evidence type="ECO:0000256" key="3">
    <source>
        <dbReference type="ARBA" id="ARBA00023136"/>
    </source>
</evidence>
<dbReference type="OrthoDB" id="5317164at2"/>
<dbReference type="Proteomes" id="UP000186364">
    <property type="component" value="Unassembled WGS sequence"/>
</dbReference>
<protein>
    <submittedName>
        <fullName evidence="5">Cyanate transporter</fullName>
    </submittedName>
</protein>
<accession>A0A1Q9B212</accession>
<sequence>MQKPAFDASAAKPSHLAVIIAFVLVCLNLRIVYGGIGPLLPYMALDPVVVSALTAFPPLCMGLFAPFGAIFAKQLGEERALFLSIVLLTAGIVIRSLGSAEALLAGTVVASIGIAALNVLTPVFIRQNFEPRRIGVMMGVYAMMMGVGGGLMAALAVPLYHAAGGSWTVALGSAAVPAVLALAALAPLLGVSSKPVHVSGPSQPWHWLLRHPTAWSIVAFFGIHCLVFYVVLSWLPAIYVDKGAPPTAAGIDLAVSMVGISVGGFVGPTLAARRRDHRLHILGSIVLSIVGILGVLLAPAVSGPLWSIILGSGMGAGLAIPGVLYAKRTADRHHMAQLSGMVQTFGYPIAATGPVIAAALHGWSGGWTWPLGFVLVLLAVNGIIGLRGGRDHIIGGEGQ</sequence>